<evidence type="ECO:0000256" key="1">
    <source>
        <dbReference type="ARBA" id="ARBA00022729"/>
    </source>
</evidence>
<keyword evidence="2" id="KW-0456">Lyase</keyword>
<organism evidence="5 6">
    <name type="scientific">Somion occarium</name>
    <dbReference type="NCBI Taxonomy" id="3059160"/>
    <lineage>
        <taxon>Eukaryota</taxon>
        <taxon>Fungi</taxon>
        <taxon>Dikarya</taxon>
        <taxon>Basidiomycota</taxon>
        <taxon>Agaricomycotina</taxon>
        <taxon>Agaricomycetes</taxon>
        <taxon>Polyporales</taxon>
        <taxon>Cerrenaceae</taxon>
        <taxon>Somion</taxon>
    </lineage>
</organism>
<evidence type="ECO:0000313" key="6">
    <source>
        <dbReference type="Proteomes" id="UP001497453"/>
    </source>
</evidence>
<reference evidence="6" key="1">
    <citation type="submission" date="2024-04" db="EMBL/GenBank/DDBJ databases">
        <authorList>
            <person name="Shaw F."/>
            <person name="Minotto A."/>
        </authorList>
    </citation>
    <scope>NUCLEOTIDE SEQUENCE [LARGE SCALE GENOMIC DNA]</scope>
</reference>
<evidence type="ECO:0000313" key="5">
    <source>
        <dbReference type="EMBL" id="CAL1703087.1"/>
    </source>
</evidence>
<dbReference type="InterPro" id="IPR008397">
    <property type="entry name" value="Alginate_lyase_dom"/>
</dbReference>
<feature type="chain" id="PRO_5046770590" description="Alginate lyase domain-containing protein" evidence="3">
    <location>
        <begin position="25"/>
        <end position="469"/>
    </location>
</feature>
<evidence type="ECO:0000256" key="3">
    <source>
        <dbReference type="SAM" id="SignalP"/>
    </source>
</evidence>
<dbReference type="SUPFAM" id="SSF48230">
    <property type="entry name" value="Chondroitin AC/alginate lyase"/>
    <property type="match status" value="1"/>
</dbReference>
<protein>
    <recommendedName>
        <fullName evidence="4">Alginate lyase domain-containing protein</fullName>
    </recommendedName>
</protein>
<dbReference type="Gene3D" id="1.50.10.100">
    <property type="entry name" value="Chondroitin AC/alginate lyase"/>
    <property type="match status" value="1"/>
</dbReference>
<sequence>MVVRTSYPFLAASFYLSLAPAVHSFASYANDFVDPSKILSKTFPPTTIDSQQAIVSWANELATIGPWSVVQKSYTPPTGNKHDYASFAPYWWPDCSKVGNTTALTDEQIWTTCPYVVKDGEFNPDVRVLVNDIGSFGELSDAVLYSALAWAINGSSSYASAVNNWVKIWFVDPNSTMNPNLDYAQMQRGPNGQKGTHTGVLDLKSMVKIVSGVLILRDGKAAEWTSDVDDGLVSWAKAYIPWLETATIAIEERNSTNNHGSFYFNQLAALQILVGDKDGAKKTIDDYFNGIYLGQVTADGNQPLESARTRPYHYRAYNLAAMITNARLGSYVGYNAWNTTTTKGGTIQSAVDYAMAHFADEAASELYPVVGAVASTYGDPDGKYANFLLKNAGQSYPSDASFLWNQPLSDSGLVDTSKANNNSGSGNPTGSNSQAANAALLAAPGVSWTTWMLWYLSCTVVMAFSVLDF</sequence>
<name>A0ABP1D7L7_9APHY</name>
<gene>
    <name evidence="5" type="ORF">GFSPODELE1_LOCUS4397</name>
</gene>
<evidence type="ECO:0000259" key="4">
    <source>
        <dbReference type="Pfam" id="PF05426"/>
    </source>
</evidence>
<dbReference type="Pfam" id="PF05426">
    <property type="entry name" value="Alginate_lyase"/>
    <property type="match status" value="1"/>
</dbReference>
<accession>A0ABP1D7L7</accession>
<dbReference type="InterPro" id="IPR008929">
    <property type="entry name" value="Chondroitin_lyas"/>
</dbReference>
<proteinExistence type="predicted"/>
<dbReference type="Proteomes" id="UP001497453">
    <property type="component" value="Chromosome 3"/>
</dbReference>
<feature type="domain" description="Alginate lyase" evidence="4">
    <location>
        <begin position="69"/>
        <end position="362"/>
    </location>
</feature>
<feature type="signal peptide" evidence="3">
    <location>
        <begin position="1"/>
        <end position="24"/>
    </location>
</feature>
<evidence type="ECO:0000256" key="2">
    <source>
        <dbReference type="ARBA" id="ARBA00023239"/>
    </source>
</evidence>
<keyword evidence="1 3" id="KW-0732">Signal</keyword>
<keyword evidence="6" id="KW-1185">Reference proteome</keyword>
<dbReference type="EMBL" id="OZ037946">
    <property type="protein sequence ID" value="CAL1703087.1"/>
    <property type="molecule type" value="Genomic_DNA"/>
</dbReference>